<keyword evidence="2" id="KW-1185">Reference proteome</keyword>
<organism evidence="1 2">
    <name type="scientific">Lyophyllum shimeji</name>
    <name type="common">Hon-shimeji</name>
    <name type="synonym">Tricholoma shimeji</name>
    <dbReference type="NCBI Taxonomy" id="47721"/>
    <lineage>
        <taxon>Eukaryota</taxon>
        <taxon>Fungi</taxon>
        <taxon>Dikarya</taxon>
        <taxon>Basidiomycota</taxon>
        <taxon>Agaricomycotina</taxon>
        <taxon>Agaricomycetes</taxon>
        <taxon>Agaricomycetidae</taxon>
        <taxon>Agaricales</taxon>
        <taxon>Tricholomatineae</taxon>
        <taxon>Lyophyllaceae</taxon>
        <taxon>Lyophyllum</taxon>
    </lineage>
</organism>
<dbReference type="AlphaFoldDB" id="A0A9P3PXD0"/>
<dbReference type="Proteomes" id="UP001063166">
    <property type="component" value="Unassembled WGS sequence"/>
</dbReference>
<gene>
    <name evidence="1" type="ORF">LshimejAT787_1302250</name>
</gene>
<evidence type="ECO:0000313" key="2">
    <source>
        <dbReference type="Proteomes" id="UP001063166"/>
    </source>
</evidence>
<sequence>MANVFCRAPIALVHRAGWSTWRTRNAFNPYSTASQNLDVGLHTIRRRAQHLPLLQTLHPERLKPSDFIDVSNREKFPVYLDGDRTHISYTSFAARRIPFPPDTRGFLYYHHDCDLPPTAGEIRLRLTAAPDPRLFEDGRDLVGPRGVEPWSIDLFQMMEPAYAPMRNMLLREGLCSPSLLYELEKGFTGHRPMNDVQKLYYLEQPFVADLGCWNLTLRVFGPSSISHVSVQRLFMDFRASHQSLPYSGRVLLRFERSTLPEHDGTNTLVIRVLKVLEPIKCRIPGYDMRLPIPEAGKLVETYKAGRKLTVYAVDLAKPPLFLTNLTVLVGEPGPPAPTSPTAHVLRRFHQPSTASSLSPSSKSPRKLVSRTIQTLQPDRLTASDFIDLSDLTRRIIHVTSRCGTYSGVRVEYYNGHFTRHKTQAHLPFPSNARGFLYYHNDPTLPHTTGCIRFRLTSASDPALFTSGDDLLGRNGLPWSISLFQLATQSKYAAFKSKVVEEGLIAASAMREATEGWGGNPSRCKFWITTQSLHYLEQPFGVNVAGHTRSLAVFTPSRTGSVMVVQLFWDMRRRVLAPPYTGRVLVRFERSALPEHAHGRFLVVRVLKIVEPIEVAIPGYDMWFPVPKEGSLVQRHAGKKTVPLSIDLDNPRHGLKDLALLA</sequence>
<name>A0A9P3PXD0_LYOSH</name>
<evidence type="ECO:0000313" key="1">
    <source>
        <dbReference type="EMBL" id="GLB43324.1"/>
    </source>
</evidence>
<comment type="caution">
    <text evidence="1">The sequence shown here is derived from an EMBL/GenBank/DDBJ whole genome shotgun (WGS) entry which is preliminary data.</text>
</comment>
<reference evidence="1" key="1">
    <citation type="submission" date="2022-07" db="EMBL/GenBank/DDBJ databases">
        <title>The genome of Lyophyllum shimeji provides insight into the initial evolution of ectomycorrhizal fungal genome.</title>
        <authorList>
            <person name="Kobayashi Y."/>
            <person name="Shibata T."/>
            <person name="Hirakawa H."/>
            <person name="Shigenobu S."/>
            <person name="Nishiyama T."/>
            <person name="Yamada A."/>
            <person name="Hasebe M."/>
            <person name="Kawaguchi M."/>
        </authorList>
    </citation>
    <scope>NUCLEOTIDE SEQUENCE</scope>
    <source>
        <strain evidence="1">AT787</strain>
    </source>
</reference>
<accession>A0A9P3PXD0</accession>
<dbReference type="EMBL" id="BRPK01000013">
    <property type="protein sequence ID" value="GLB43324.1"/>
    <property type="molecule type" value="Genomic_DNA"/>
</dbReference>
<protein>
    <submittedName>
        <fullName evidence="1">Uncharacterized protein</fullName>
    </submittedName>
</protein>
<dbReference type="OrthoDB" id="2750929at2759"/>
<proteinExistence type="predicted"/>